<reference evidence="3 4" key="1">
    <citation type="submission" date="2023-02" db="EMBL/GenBank/DDBJ databases">
        <title>Dictyobacter halimunensis sp. nov., a new member of the class Ktedonobacteria from forest soil in a geothermal area.</title>
        <authorList>
            <person name="Rachmania M.K."/>
            <person name="Ningsih F."/>
            <person name="Sakai Y."/>
            <person name="Yabe S."/>
            <person name="Yokota A."/>
            <person name="Sjamsuridzal W."/>
        </authorList>
    </citation>
    <scope>NUCLEOTIDE SEQUENCE [LARGE SCALE GENOMIC DNA]</scope>
    <source>
        <strain evidence="3 4">S3.2.2.5</strain>
    </source>
</reference>
<keyword evidence="4" id="KW-1185">Reference proteome</keyword>
<feature type="region of interest" description="Disordered" evidence="1">
    <location>
        <begin position="95"/>
        <end position="114"/>
    </location>
</feature>
<evidence type="ECO:0000313" key="4">
    <source>
        <dbReference type="Proteomes" id="UP001344906"/>
    </source>
</evidence>
<accession>A0ABQ6FYD6</accession>
<evidence type="ECO:0000259" key="2">
    <source>
        <dbReference type="Pfam" id="PF14239"/>
    </source>
</evidence>
<gene>
    <name evidence="3" type="ORF">KDH_61330</name>
</gene>
<comment type="caution">
    <text evidence="3">The sequence shown here is derived from an EMBL/GenBank/DDBJ whole genome shotgun (WGS) entry which is preliminary data.</text>
</comment>
<feature type="compositionally biased region" description="Basic residues" evidence="1">
    <location>
        <begin position="100"/>
        <end position="114"/>
    </location>
</feature>
<protein>
    <recommendedName>
        <fullName evidence="2">RRXRR domain-containing protein</fullName>
    </recommendedName>
</protein>
<dbReference type="EMBL" id="BSRI01000002">
    <property type="protein sequence ID" value="GLV59306.1"/>
    <property type="molecule type" value="Genomic_DNA"/>
</dbReference>
<dbReference type="Pfam" id="PF14239">
    <property type="entry name" value="RRXRR"/>
    <property type="match status" value="1"/>
</dbReference>
<name>A0ABQ6FYD6_9CHLR</name>
<organism evidence="3 4">
    <name type="scientific">Dictyobacter halimunensis</name>
    <dbReference type="NCBI Taxonomy" id="3026934"/>
    <lineage>
        <taxon>Bacteria</taxon>
        <taxon>Bacillati</taxon>
        <taxon>Chloroflexota</taxon>
        <taxon>Ktedonobacteria</taxon>
        <taxon>Ktedonobacterales</taxon>
        <taxon>Dictyobacteraceae</taxon>
        <taxon>Dictyobacter</taxon>
    </lineage>
</organism>
<feature type="domain" description="RRXRR" evidence="2">
    <location>
        <begin position="4"/>
        <end position="120"/>
    </location>
</feature>
<proteinExistence type="predicted"/>
<evidence type="ECO:0000256" key="1">
    <source>
        <dbReference type="SAM" id="MobiDB-lite"/>
    </source>
</evidence>
<evidence type="ECO:0000313" key="3">
    <source>
        <dbReference type="EMBL" id="GLV59306.1"/>
    </source>
</evidence>
<dbReference type="InterPro" id="IPR025938">
    <property type="entry name" value="RRXRR_dom"/>
</dbReference>
<sequence>MSSVFLLDTTKKPLNPVHPGEARRLLSQGKAAVWRRFPFTIILKTEVVEPAVRPLRLKLDPGSRTTGIALVNDVSGQVVFAAELSHRGQAIKTSLDDRRGVRRSRRQRKTRYRKARCAPRHAAMYLP</sequence>
<dbReference type="Proteomes" id="UP001344906">
    <property type="component" value="Unassembled WGS sequence"/>
</dbReference>